<reference evidence="2 3" key="1">
    <citation type="journal article" date="2016" name="Nat. Commun.">
        <title>Thousands of microbial genomes shed light on interconnected biogeochemical processes in an aquifer system.</title>
        <authorList>
            <person name="Anantharaman K."/>
            <person name="Brown C.T."/>
            <person name="Hug L.A."/>
            <person name="Sharon I."/>
            <person name="Castelle C.J."/>
            <person name="Probst A.J."/>
            <person name="Thomas B.C."/>
            <person name="Singh A."/>
            <person name="Wilkins M.J."/>
            <person name="Karaoz U."/>
            <person name="Brodie E.L."/>
            <person name="Williams K.H."/>
            <person name="Hubbard S.S."/>
            <person name="Banfield J.F."/>
        </authorList>
    </citation>
    <scope>NUCLEOTIDE SEQUENCE [LARGE SCALE GENOMIC DNA]</scope>
</reference>
<dbReference type="STRING" id="1802457.A3F15_01940"/>
<evidence type="ECO:0000313" key="2">
    <source>
        <dbReference type="EMBL" id="OHA70278.1"/>
    </source>
</evidence>
<comment type="caution">
    <text evidence="2">The sequence shown here is derived from an EMBL/GenBank/DDBJ whole genome shotgun (WGS) entry which is preliminary data.</text>
</comment>
<evidence type="ECO:0000256" key="1">
    <source>
        <dbReference type="SAM" id="MobiDB-lite"/>
    </source>
</evidence>
<name>A0A1G2RCM7_9BACT</name>
<feature type="region of interest" description="Disordered" evidence="1">
    <location>
        <begin position="121"/>
        <end position="140"/>
    </location>
</feature>
<dbReference type="AlphaFoldDB" id="A0A1G2RCM7"/>
<protein>
    <submittedName>
        <fullName evidence="2">Uncharacterized protein</fullName>
    </submittedName>
</protein>
<dbReference type="EMBL" id="MHUC01000033">
    <property type="protein sequence ID" value="OHA70278.1"/>
    <property type="molecule type" value="Genomic_DNA"/>
</dbReference>
<accession>A0A1G2RCM7</accession>
<organism evidence="2 3">
    <name type="scientific">Candidatus Wildermuthbacteria bacterium RIFCSPHIGHO2_12_FULL_40_12</name>
    <dbReference type="NCBI Taxonomy" id="1802457"/>
    <lineage>
        <taxon>Bacteria</taxon>
        <taxon>Candidatus Wildermuthiibacteriota</taxon>
    </lineage>
</organism>
<dbReference type="Proteomes" id="UP000177078">
    <property type="component" value="Unassembled WGS sequence"/>
</dbReference>
<evidence type="ECO:0000313" key="3">
    <source>
        <dbReference type="Proteomes" id="UP000177078"/>
    </source>
</evidence>
<gene>
    <name evidence="2" type="ORF">A3F15_01940</name>
</gene>
<feature type="compositionally biased region" description="Basic and acidic residues" evidence="1">
    <location>
        <begin position="129"/>
        <end position="140"/>
    </location>
</feature>
<proteinExistence type="predicted"/>
<sequence length="280" mass="32868">MSNQNKLKNWINFQRDILSLYRKKTISRNEYFTYLHLRLNCNPYGIAVTSISDINNDVFGGKVTDNYINKLLLSLRSKRLIWYKDRQGSRGSFEVHFGDFIMPNDIIRTLDKYFIPEPVTSDNNTESPIKSEVKPEADTVSHEFEKQKTELKSGFSFPFQPHQVRGYNTDTYKEKKNEISDVSYDTSGAKLRFNKSENRNLLTNRGFYPRDSDEERVWFIAKEVGEEEMKFLLSILNKHGLSFIERAFEQYNELKTKEEVDNPPAYLNKIIQRLIAENNG</sequence>